<dbReference type="Pfam" id="PF00291">
    <property type="entry name" value="PALP"/>
    <property type="match status" value="1"/>
</dbReference>
<dbReference type="PANTHER" id="PTHR42937">
    <property type="match status" value="1"/>
</dbReference>
<dbReference type="InterPro" id="IPR010081">
    <property type="entry name" value="DiNH2opropionate_NH3_lyase"/>
</dbReference>
<evidence type="ECO:0000313" key="5">
    <source>
        <dbReference type="Proteomes" id="UP000055060"/>
    </source>
</evidence>
<name>A0A0S7B6X7_9CHLR</name>
<evidence type="ECO:0000313" key="4">
    <source>
        <dbReference type="EMBL" id="GAP12718.1"/>
    </source>
</evidence>
<dbReference type="GO" id="GO:0008838">
    <property type="term" value="F:diaminopropionate ammonia-lyase activity"/>
    <property type="evidence" value="ECO:0007669"/>
    <property type="project" value="InterPro"/>
</dbReference>
<dbReference type="SUPFAM" id="SSF53686">
    <property type="entry name" value="Tryptophan synthase beta subunit-like PLP-dependent enzymes"/>
    <property type="match status" value="1"/>
</dbReference>
<reference evidence="4" key="1">
    <citation type="submission" date="2015-07" db="EMBL/GenBank/DDBJ databases">
        <title>Draft Genome Sequences of Anaerolinea thermolimosa IMO-1, Bellilinea caldifistulae GOMI-1, Leptolinea tardivitalis YMTK-2, Levilinea saccharolytica KIBI-1,Longilinea arvoryzae KOME-1, Previously Described as Members of the Anaerolineaceae (Chloroflexi).</title>
        <authorList>
            <person name="Sekiguchi Y."/>
            <person name="Ohashi A."/>
            <person name="Matsuura N."/>
            <person name="Tourlousse M.D."/>
        </authorList>
    </citation>
    <scope>NUCLEOTIDE SEQUENCE [LARGE SCALE GENOMIC DNA]</scope>
    <source>
        <strain evidence="4">KOME-1</strain>
    </source>
</reference>
<dbReference type="PANTHER" id="PTHR42937:SF1">
    <property type="entry name" value="DIAMINOPROPIONATE AMMONIA-LYASE"/>
    <property type="match status" value="1"/>
</dbReference>
<evidence type="ECO:0000256" key="1">
    <source>
        <dbReference type="ARBA" id="ARBA00001933"/>
    </source>
</evidence>
<dbReference type="NCBIfam" id="NF006058">
    <property type="entry name" value="PRK08206.1"/>
    <property type="match status" value="1"/>
</dbReference>
<dbReference type="Proteomes" id="UP000055060">
    <property type="component" value="Unassembled WGS sequence"/>
</dbReference>
<sequence>MTTPEPISWIANPRAATIRHSPAVARYFPAGIAEKTRAFHTHIPAYHVTPLKSLNRLASMIGIGKLWVKDEADRLSLGSFKVLGGSYAIYQTILKRIGNPEGFTFADLNKPEVRKMVGDITFAAATDGNHGRGVAWAATQLGFKSIIYVHKFTSEARINAIAQNGAQVKVIDGTYDDAVRQVNEDAQKNGWQVVSDTSWEGYEEIPVWVMQGYTTLYSEIQQQLVSMGEFCPTHIFMQAGVGSLAASAFGFYASLFAPARPKMVVVEPDRAACLFHSMEVGDGKPHSFTGDLNTIMAGLACGDPNPIAWDVLYDCADGFVKCPDYVSAKGMRVGGVPLHGDPYIIAGESGAVSLGALMFIMELDRYRPIREALGLDANSRVLLVNSERNTDPDDYRRVVWDGGDQIPKQFRVYKNPFMEG</sequence>
<dbReference type="NCBIfam" id="TIGR01747">
    <property type="entry name" value="diampropi_NH3ly"/>
    <property type="match status" value="1"/>
</dbReference>
<comment type="cofactor">
    <cofactor evidence="1">
        <name>pyridoxal 5'-phosphate</name>
        <dbReference type="ChEBI" id="CHEBI:597326"/>
    </cofactor>
</comment>
<dbReference type="GO" id="GO:0030170">
    <property type="term" value="F:pyridoxal phosphate binding"/>
    <property type="evidence" value="ECO:0007669"/>
    <property type="project" value="InterPro"/>
</dbReference>
<dbReference type="Gene3D" id="3.40.50.1100">
    <property type="match status" value="3"/>
</dbReference>
<dbReference type="EMBL" id="DF967972">
    <property type="protein sequence ID" value="GAP12718.1"/>
    <property type="molecule type" value="Genomic_DNA"/>
</dbReference>
<dbReference type="InterPro" id="IPR036052">
    <property type="entry name" value="TrpB-like_PALP_sf"/>
</dbReference>
<dbReference type="RefSeq" id="WP_075072124.1">
    <property type="nucleotide sequence ID" value="NZ_DF967972.1"/>
</dbReference>
<keyword evidence="2" id="KW-0663">Pyridoxal phosphate</keyword>
<organism evidence="4">
    <name type="scientific">Longilinea arvoryzae</name>
    <dbReference type="NCBI Taxonomy" id="360412"/>
    <lineage>
        <taxon>Bacteria</taxon>
        <taxon>Bacillati</taxon>
        <taxon>Chloroflexota</taxon>
        <taxon>Anaerolineae</taxon>
        <taxon>Anaerolineales</taxon>
        <taxon>Anaerolineaceae</taxon>
        <taxon>Longilinea</taxon>
    </lineage>
</organism>
<dbReference type="OrthoDB" id="34584at2"/>
<dbReference type="AlphaFoldDB" id="A0A0S7B6X7"/>
<keyword evidence="4" id="KW-0456">Lyase</keyword>
<dbReference type="GO" id="GO:1901605">
    <property type="term" value="P:alpha-amino acid metabolic process"/>
    <property type="evidence" value="ECO:0007669"/>
    <property type="project" value="UniProtKB-ARBA"/>
</dbReference>
<evidence type="ECO:0000256" key="2">
    <source>
        <dbReference type="ARBA" id="ARBA00022898"/>
    </source>
</evidence>
<dbReference type="CDD" id="cd00640">
    <property type="entry name" value="Trp-synth-beta_II"/>
    <property type="match status" value="1"/>
</dbReference>
<proteinExistence type="predicted"/>
<dbReference type="InterPro" id="IPR001926">
    <property type="entry name" value="TrpB-like_PALP"/>
</dbReference>
<dbReference type="STRING" id="360412.LARV_00454"/>
<protein>
    <submittedName>
        <fullName evidence="4">L-threonine ammonia-lyase</fullName>
    </submittedName>
</protein>
<feature type="domain" description="Tryptophan synthase beta chain-like PALP" evidence="3">
    <location>
        <begin position="45"/>
        <end position="357"/>
    </location>
</feature>
<gene>
    <name evidence="4" type="ORF">LARV_00454</name>
</gene>
<evidence type="ECO:0000259" key="3">
    <source>
        <dbReference type="Pfam" id="PF00291"/>
    </source>
</evidence>
<accession>A0A0S7B6X7</accession>
<keyword evidence="5" id="KW-1185">Reference proteome</keyword>